<dbReference type="Proteomes" id="UP001162001">
    <property type="component" value="Segment"/>
</dbReference>
<accession>A0A7D3USJ5</accession>
<dbReference type="SUPFAM" id="SSF109604">
    <property type="entry name" value="HD-domain/PDEase-like"/>
    <property type="match status" value="1"/>
</dbReference>
<proteinExistence type="predicted"/>
<sequence>MNISDTIEYLLLWNRLSDVVLVTCEGRDDSHGYNHMLTVVKNALKIFEHEMHSIDKIYHDQILKYIIIVAWLHDVADHKYDKDDTLKNKVRNFINTLVSDDETELICNIIDHISYSKENKAILSGHPIEFHIILGEIGSIVRDIVSDADKLEALGKIGFERCVEYQKHYYKEKHNKDIPYDLLKLEVKHHANEKLLRLKDEFIRTDYGKELAKPLHDELVNELNQM</sequence>
<dbReference type="EMBL" id="MT418680">
    <property type="protein sequence ID" value="QKF93610.1"/>
    <property type="molecule type" value="Genomic_DNA"/>
</dbReference>
<dbReference type="Gene3D" id="1.20.58.1910">
    <property type="match status" value="1"/>
</dbReference>
<organism evidence="1 2">
    <name type="scientific">Fadolivirus FV1/VV64</name>
    <dbReference type="NCBI Taxonomy" id="3070911"/>
    <lineage>
        <taxon>Viruses</taxon>
        <taxon>Varidnaviria</taxon>
        <taxon>Bamfordvirae</taxon>
        <taxon>Nucleocytoviricota</taxon>
        <taxon>Megaviricetes</taxon>
        <taxon>Imitervirales</taxon>
        <taxon>Mimiviridae</taxon>
        <taxon>Klosneuvirinae</taxon>
        <taxon>Fadolivirus</taxon>
        <taxon>Fadolivirus algeromassiliense</taxon>
    </lineage>
</organism>
<evidence type="ECO:0000313" key="2">
    <source>
        <dbReference type="Proteomes" id="UP001162001"/>
    </source>
</evidence>
<dbReference type="PANTHER" id="PTHR33594:SF1">
    <property type="entry name" value="HD_PDEASE DOMAIN-CONTAINING PROTEIN"/>
    <property type="match status" value="1"/>
</dbReference>
<reference evidence="1 2" key="1">
    <citation type="submission" date="2020-04" db="EMBL/GenBank/DDBJ databases">
        <title>Advantages and limits of metagenomic assembly and binning of a giant virus.</title>
        <authorList>
            <person name="Schulz F."/>
            <person name="Andreani J."/>
            <person name="Francis R."/>
            <person name="Boudjemaa H."/>
            <person name="Bou Khalil J.Y."/>
            <person name="Lee J."/>
            <person name="La Scola B."/>
            <person name="Woyke T."/>
        </authorList>
    </citation>
    <scope>NUCLEOTIDE SEQUENCE [LARGE SCALE GENOMIC DNA]</scope>
    <source>
        <strain evidence="1 2">FV1/VV64</strain>
    </source>
</reference>
<protein>
    <submittedName>
        <fullName evidence="1">HD superfamily phosphodieaserase</fullName>
    </submittedName>
</protein>
<dbReference type="Gene3D" id="1.10.472.50">
    <property type="entry name" value="HD-domain/PDEase-like"/>
    <property type="match status" value="1"/>
</dbReference>
<gene>
    <name evidence="1" type="ORF">Fadolivirus_1_152</name>
</gene>
<name>A0A7D3USJ5_9VIRU</name>
<evidence type="ECO:0000313" key="1">
    <source>
        <dbReference type="EMBL" id="QKF93610.1"/>
    </source>
</evidence>
<dbReference type="PANTHER" id="PTHR33594">
    <property type="entry name" value="SUPERFAMILY HYDROLASE, PUTATIVE (AFU_ORTHOLOGUE AFUA_1G03035)-RELATED"/>
    <property type="match status" value="1"/>
</dbReference>
<keyword evidence="2" id="KW-1185">Reference proteome</keyword>